<accession>A0ACB8Z8C0</accession>
<dbReference type="EMBL" id="CM042057">
    <property type="protein sequence ID" value="KAI3692440.1"/>
    <property type="molecule type" value="Genomic_DNA"/>
</dbReference>
<proteinExistence type="predicted"/>
<organism evidence="1 2">
    <name type="scientific">Arctium lappa</name>
    <name type="common">Greater burdock</name>
    <name type="synonym">Lappa major</name>
    <dbReference type="NCBI Taxonomy" id="4217"/>
    <lineage>
        <taxon>Eukaryota</taxon>
        <taxon>Viridiplantae</taxon>
        <taxon>Streptophyta</taxon>
        <taxon>Embryophyta</taxon>
        <taxon>Tracheophyta</taxon>
        <taxon>Spermatophyta</taxon>
        <taxon>Magnoliopsida</taxon>
        <taxon>eudicotyledons</taxon>
        <taxon>Gunneridae</taxon>
        <taxon>Pentapetalae</taxon>
        <taxon>asterids</taxon>
        <taxon>campanulids</taxon>
        <taxon>Asterales</taxon>
        <taxon>Asteraceae</taxon>
        <taxon>Carduoideae</taxon>
        <taxon>Cardueae</taxon>
        <taxon>Arctiinae</taxon>
        <taxon>Arctium</taxon>
    </lineage>
</organism>
<reference evidence="2" key="1">
    <citation type="journal article" date="2022" name="Mol. Ecol. Resour.">
        <title>The genomes of chicory, endive, great burdock and yacon provide insights into Asteraceae palaeo-polyploidization history and plant inulin production.</title>
        <authorList>
            <person name="Fan W."/>
            <person name="Wang S."/>
            <person name="Wang H."/>
            <person name="Wang A."/>
            <person name="Jiang F."/>
            <person name="Liu H."/>
            <person name="Zhao H."/>
            <person name="Xu D."/>
            <person name="Zhang Y."/>
        </authorList>
    </citation>
    <scope>NUCLEOTIDE SEQUENCE [LARGE SCALE GENOMIC DNA]</scope>
    <source>
        <strain evidence="2">cv. Niubang</strain>
    </source>
</reference>
<comment type="caution">
    <text evidence="1">The sequence shown here is derived from an EMBL/GenBank/DDBJ whole genome shotgun (WGS) entry which is preliminary data.</text>
</comment>
<dbReference type="Proteomes" id="UP001055879">
    <property type="component" value="Linkage Group LG11"/>
</dbReference>
<protein>
    <submittedName>
        <fullName evidence="1">Uncharacterized protein</fullName>
    </submittedName>
</protein>
<evidence type="ECO:0000313" key="1">
    <source>
        <dbReference type="EMBL" id="KAI3692440.1"/>
    </source>
</evidence>
<evidence type="ECO:0000313" key="2">
    <source>
        <dbReference type="Proteomes" id="UP001055879"/>
    </source>
</evidence>
<sequence length="221" mass="24461">MDRDLRRRWLGSGIDGERRWRRIWGGSTGVGREAIEIWSKPDEMDASNWGPTPGGNAGGDDSSIESGDWRSKLQADSREMILNNIVGTLKRLVPFSGHEGLQELKKIAMRFEEKIYTAATSQSDYLQKISLKMLTMETGSQNPMPDARQSNSAANCVNPSDPGLPEFAGYRVIPWVDALASLTHVFPPGVLTDSRFPRSRRVPGPSPGLGRRLSRIWAPGL</sequence>
<name>A0ACB8Z8C0_ARCLA</name>
<gene>
    <name evidence="1" type="ORF">L6452_32256</name>
</gene>
<keyword evidence="2" id="KW-1185">Reference proteome</keyword>
<reference evidence="1 2" key="2">
    <citation type="journal article" date="2022" name="Mol. Ecol. Resour.">
        <title>The genomes of chicory, endive, great burdock and yacon provide insights into Asteraceae paleo-polyploidization history and plant inulin production.</title>
        <authorList>
            <person name="Fan W."/>
            <person name="Wang S."/>
            <person name="Wang H."/>
            <person name="Wang A."/>
            <person name="Jiang F."/>
            <person name="Liu H."/>
            <person name="Zhao H."/>
            <person name="Xu D."/>
            <person name="Zhang Y."/>
        </authorList>
    </citation>
    <scope>NUCLEOTIDE SEQUENCE [LARGE SCALE GENOMIC DNA]</scope>
    <source>
        <strain evidence="2">cv. Niubang</strain>
    </source>
</reference>